<dbReference type="AlphaFoldDB" id="A0A2K9NLQ3"/>
<evidence type="ECO:0008006" key="3">
    <source>
        <dbReference type="Google" id="ProtNLM"/>
    </source>
</evidence>
<accession>A0A2K9NLQ3</accession>
<dbReference type="SUPFAM" id="SSF48295">
    <property type="entry name" value="TrpR-like"/>
    <property type="match status" value="1"/>
</dbReference>
<proteinExistence type="predicted"/>
<keyword evidence="1" id="KW-0614">Plasmid</keyword>
<dbReference type="OrthoDB" id="8080802at2"/>
<dbReference type="InterPro" id="IPR010921">
    <property type="entry name" value="Trp_repressor/repl_initiator"/>
</dbReference>
<dbReference type="GO" id="GO:0043565">
    <property type="term" value="F:sequence-specific DNA binding"/>
    <property type="evidence" value="ECO:0007669"/>
    <property type="project" value="InterPro"/>
</dbReference>
<protein>
    <recommendedName>
        <fullName evidence="3">Transposase</fullName>
    </recommendedName>
</protein>
<dbReference type="PANTHER" id="PTHR37936:SF3">
    <property type="entry name" value="TRANSPOSASE INSC FOR INSERTION ELEMENT IS2A-RELATED"/>
    <property type="match status" value="1"/>
</dbReference>
<name>A0A2K9NLQ3_9PROT</name>
<dbReference type="Proteomes" id="UP000234752">
    <property type="component" value="Plasmid unnamed3"/>
</dbReference>
<keyword evidence="2" id="KW-1185">Reference proteome</keyword>
<dbReference type="KEGG" id="ncb:C0V82_26110"/>
<dbReference type="GO" id="GO:0006313">
    <property type="term" value="P:DNA transposition"/>
    <property type="evidence" value="ECO:0007669"/>
    <property type="project" value="InterPro"/>
</dbReference>
<organism evidence="1 2">
    <name type="scientific">Niveispirillum cyanobacteriorum</name>
    <dbReference type="NCBI Taxonomy" id="1612173"/>
    <lineage>
        <taxon>Bacteria</taxon>
        <taxon>Pseudomonadati</taxon>
        <taxon>Pseudomonadota</taxon>
        <taxon>Alphaproteobacteria</taxon>
        <taxon>Rhodospirillales</taxon>
        <taxon>Azospirillaceae</taxon>
        <taxon>Niveispirillum</taxon>
    </lineage>
</organism>
<dbReference type="Pfam" id="PF01527">
    <property type="entry name" value="HTH_Tnp_1"/>
    <property type="match status" value="1"/>
</dbReference>
<geneLocation type="plasmid" evidence="1 2">
    <name>unnamed3</name>
</geneLocation>
<dbReference type="GO" id="GO:0004803">
    <property type="term" value="F:transposase activity"/>
    <property type="evidence" value="ECO:0007669"/>
    <property type="project" value="InterPro"/>
</dbReference>
<gene>
    <name evidence="1" type="ORF">C0V82_26110</name>
</gene>
<dbReference type="InterPro" id="IPR002514">
    <property type="entry name" value="Transposase_8"/>
</dbReference>
<dbReference type="NCBIfam" id="NF047595">
    <property type="entry name" value="IS66_ISRel24_TnpA"/>
    <property type="match status" value="1"/>
</dbReference>
<evidence type="ECO:0000313" key="2">
    <source>
        <dbReference type="Proteomes" id="UP000234752"/>
    </source>
</evidence>
<sequence length="144" mass="15445">MELEGVVGVTSRINDCLGDIDEGSRYRRVEVITGQRRRRNWTAAEKAVIVSESAEAGANISDAARRHGVNRALLSVWRRQAGLAEISGSGQFVPVTSEATTPCAGRTVEPWAVDVDLRAGRVRFSGAVDPIVVRAVLTALGGQF</sequence>
<reference evidence="1 2" key="1">
    <citation type="submission" date="2017-12" db="EMBL/GenBank/DDBJ databases">
        <title>Genomes of bacteria within cyanobacterial aggregates.</title>
        <authorList>
            <person name="Cai H."/>
        </authorList>
    </citation>
    <scope>NUCLEOTIDE SEQUENCE [LARGE SCALE GENOMIC DNA]</scope>
    <source>
        <strain evidence="1 2">TH16</strain>
        <plasmid evidence="1 2">unnamed3</plasmid>
    </source>
</reference>
<dbReference type="PANTHER" id="PTHR37936">
    <property type="entry name" value="TRANSPOSASE INSC FOR INSERTION ELEMENT IS2A-RELATED"/>
    <property type="match status" value="1"/>
</dbReference>
<dbReference type="EMBL" id="CP025615">
    <property type="protein sequence ID" value="AUN33973.1"/>
    <property type="molecule type" value="Genomic_DNA"/>
</dbReference>
<evidence type="ECO:0000313" key="1">
    <source>
        <dbReference type="EMBL" id="AUN33973.1"/>
    </source>
</evidence>